<dbReference type="InParanoid" id="G5BKY4"/>
<name>G5BKY4_HETGA</name>
<reference evidence="2 3" key="1">
    <citation type="journal article" date="2011" name="Nature">
        <title>Genome sequencing reveals insights into physiology and longevity of the naked mole rat.</title>
        <authorList>
            <person name="Kim E.B."/>
            <person name="Fang X."/>
            <person name="Fushan A.A."/>
            <person name="Huang Z."/>
            <person name="Lobanov A.V."/>
            <person name="Han L."/>
            <person name="Marino S.M."/>
            <person name="Sun X."/>
            <person name="Turanov A.A."/>
            <person name="Yang P."/>
            <person name="Yim S.H."/>
            <person name="Zhao X."/>
            <person name="Kasaikina M.V."/>
            <person name="Stoletzki N."/>
            <person name="Peng C."/>
            <person name="Polak P."/>
            <person name="Xiong Z."/>
            <person name="Kiezun A."/>
            <person name="Zhu Y."/>
            <person name="Chen Y."/>
            <person name="Kryukov G.V."/>
            <person name="Zhang Q."/>
            <person name="Peshkin L."/>
            <person name="Yang L."/>
            <person name="Bronson R.T."/>
            <person name="Buffenstein R."/>
            <person name="Wang B."/>
            <person name="Han C."/>
            <person name="Li Q."/>
            <person name="Chen L."/>
            <person name="Zhao W."/>
            <person name="Sunyaev S.R."/>
            <person name="Park T.J."/>
            <person name="Zhang G."/>
            <person name="Wang J."/>
            <person name="Gladyshev V.N."/>
        </authorList>
    </citation>
    <scope>NUCLEOTIDE SEQUENCE [LARGE SCALE GENOMIC DNA]</scope>
</reference>
<evidence type="ECO:0000313" key="3">
    <source>
        <dbReference type="Proteomes" id="UP000006813"/>
    </source>
</evidence>
<proteinExistence type="predicted"/>
<organism evidence="2 3">
    <name type="scientific">Heterocephalus glaber</name>
    <name type="common">Naked mole rat</name>
    <dbReference type="NCBI Taxonomy" id="10181"/>
    <lineage>
        <taxon>Eukaryota</taxon>
        <taxon>Metazoa</taxon>
        <taxon>Chordata</taxon>
        <taxon>Craniata</taxon>
        <taxon>Vertebrata</taxon>
        <taxon>Euteleostomi</taxon>
        <taxon>Mammalia</taxon>
        <taxon>Eutheria</taxon>
        <taxon>Euarchontoglires</taxon>
        <taxon>Glires</taxon>
        <taxon>Rodentia</taxon>
        <taxon>Hystricomorpha</taxon>
        <taxon>Bathyergidae</taxon>
        <taxon>Heterocephalus</taxon>
    </lineage>
</organism>
<evidence type="ECO:0000256" key="1">
    <source>
        <dbReference type="SAM" id="MobiDB-lite"/>
    </source>
</evidence>
<gene>
    <name evidence="2" type="ORF">GW7_16825</name>
</gene>
<feature type="region of interest" description="Disordered" evidence="1">
    <location>
        <begin position="43"/>
        <end position="69"/>
    </location>
</feature>
<evidence type="ECO:0000313" key="2">
    <source>
        <dbReference type="EMBL" id="EHB09945.1"/>
    </source>
</evidence>
<dbReference type="Proteomes" id="UP000006813">
    <property type="component" value="Unassembled WGS sequence"/>
</dbReference>
<dbReference type="AlphaFoldDB" id="G5BKY4"/>
<protein>
    <submittedName>
        <fullName evidence="2">Uncharacterized protein</fullName>
    </submittedName>
</protein>
<sequence>MGLDSGKGSSPSGWSLLPVCLAKTGWKKKGKWGTVKEKVGECSQGASVSGTAVLRSAQEYEPTGGQHEL</sequence>
<dbReference type="EMBL" id="JH170810">
    <property type="protein sequence ID" value="EHB09945.1"/>
    <property type="molecule type" value="Genomic_DNA"/>
</dbReference>
<accession>G5BKY4</accession>